<name>A0ABX7GSI1_9GAMM</name>
<reference evidence="2 3" key="1">
    <citation type="submission" date="2020-10" db="EMBL/GenBank/DDBJ databases">
        <title>Phylogeny of dyella-like bacteria.</title>
        <authorList>
            <person name="Fu J."/>
        </authorList>
    </citation>
    <scope>NUCLEOTIDE SEQUENCE [LARGE SCALE GENOMIC DNA]</scope>
    <source>
        <strain evidence="2 3">DHOB09</strain>
    </source>
</reference>
<feature type="region of interest" description="Disordered" evidence="1">
    <location>
        <begin position="1"/>
        <end position="22"/>
    </location>
</feature>
<sequence length="198" mass="19592">MTISSISSTQSPSVSGLVATQHTHHKSALDASSATAVATPAGSSTANSQLASAIAAALTQLGLVSTPRTASIANDSATAAAGTYNAAVTSSAPLAPLPQQLKGSQQIQQYTNIASTFSSLAQALGSVSSSTPSTSGDSGSLATVFQNLWASLGSSSGTSTDVSRDAIPSLPTFLQTLARNLSESGVSGLRGVFVDTMA</sequence>
<evidence type="ECO:0000313" key="2">
    <source>
        <dbReference type="EMBL" id="QRN52981.1"/>
    </source>
</evidence>
<dbReference type="Proteomes" id="UP000663181">
    <property type="component" value="Chromosome"/>
</dbReference>
<feature type="compositionally biased region" description="Low complexity" evidence="1">
    <location>
        <begin position="1"/>
        <end position="15"/>
    </location>
</feature>
<gene>
    <name evidence="2" type="ORF">ISN74_16280</name>
</gene>
<evidence type="ECO:0000313" key="3">
    <source>
        <dbReference type="Proteomes" id="UP000663181"/>
    </source>
</evidence>
<evidence type="ECO:0000256" key="1">
    <source>
        <dbReference type="SAM" id="MobiDB-lite"/>
    </source>
</evidence>
<dbReference type="RefSeq" id="WP_188800213.1">
    <property type="nucleotide sequence ID" value="NZ_BMIZ01000002.1"/>
</dbReference>
<protein>
    <submittedName>
        <fullName evidence="2">Uncharacterized protein</fullName>
    </submittedName>
</protein>
<dbReference type="EMBL" id="CP064030">
    <property type="protein sequence ID" value="QRN52981.1"/>
    <property type="molecule type" value="Genomic_DNA"/>
</dbReference>
<accession>A0ABX7GSI1</accession>
<organism evidence="2 3">
    <name type="scientific">Dyella caseinilytica</name>
    <dbReference type="NCBI Taxonomy" id="1849581"/>
    <lineage>
        <taxon>Bacteria</taxon>
        <taxon>Pseudomonadati</taxon>
        <taxon>Pseudomonadota</taxon>
        <taxon>Gammaproteobacteria</taxon>
        <taxon>Lysobacterales</taxon>
        <taxon>Rhodanobacteraceae</taxon>
        <taxon>Dyella</taxon>
    </lineage>
</organism>
<proteinExistence type="predicted"/>
<keyword evidence="3" id="KW-1185">Reference proteome</keyword>